<organism evidence="3">
    <name type="scientific">Rhizophora mucronata</name>
    <name type="common">Asiatic mangrove</name>
    <dbReference type="NCBI Taxonomy" id="61149"/>
    <lineage>
        <taxon>Eukaryota</taxon>
        <taxon>Viridiplantae</taxon>
        <taxon>Streptophyta</taxon>
        <taxon>Embryophyta</taxon>
        <taxon>Tracheophyta</taxon>
        <taxon>Spermatophyta</taxon>
        <taxon>Magnoliopsida</taxon>
        <taxon>eudicotyledons</taxon>
        <taxon>Gunneridae</taxon>
        <taxon>Pentapetalae</taxon>
        <taxon>rosids</taxon>
        <taxon>fabids</taxon>
        <taxon>Malpighiales</taxon>
        <taxon>Rhizophoraceae</taxon>
        <taxon>Rhizophora</taxon>
    </lineage>
</organism>
<accession>A0A2P2P2L0</accession>
<dbReference type="EMBL" id="GGEC01068511">
    <property type="protein sequence ID" value="MBX48995.1"/>
    <property type="molecule type" value="Transcribed_RNA"/>
</dbReference>
<dbReference type="AlphaFoldDB" id="A0A2P2P2L0"/>
<reference evidence="3" key="1">
    <citation type="submission" date="2018-02" db="EMBL/GenBank/DDBJ databases">
        <title>Rhizophora mucronata_Transcriptome.</title>
        <authorList>
            <person name="Meera S.P."/>
            <person name="Sreeshan A."/>
            <person name="Augustine A."/>
        </authorList>
    </citation>
    <scope>NUCLEOTIDE SEQUENCE</scope>
    <source>
        <tissue evidence="3">Leaf</tissue>
    </source>
</reference>
<keyword evidence="1" id="KW-0472">Membrane</keyword>
<sequence length="64" mass="6598">MGFSKVSLSILLALLYAVLYAHAADPSPSPAPSPTSAAGEILPSFGIACFSAAVALLYGRWLNM</sequence>
<protein>
    <submittedName>
        <fullName evidence="3">Uncharacterized protein</fullName>
    </submittedName>
</protein>
<proteinExistence type="predicted"/>
<feature type="signal peptide" evidence="2">
    <location>
        <begin position="1"/>
        <end position="23"/>
    </location>
</feature>
<feature type="chain" id="PRO_5015194988" evidence="2">
    <location>
        <begin position="24"/>
        <end position="64"/>
    </location>
</feature>
<feature type="transmembrane region" description="Helical" evidence="1">
    <location>
        <begin position="39"/>
        <end position="58"/>
    </location>
</feature>
<evidence type="ECO:0000313" key="3">
    <source>
        <dbReference type="EMBL" id="MBX48995.1"/>
    </source>
</evidence>
<keyword evidence="1" id="KW-1133">Transmembrane helix</keyword>
<evidence type="ECO:0000256" key="2">
    <source>
        <dbReference type="SAM" id="SignalP"/>
    </source>
</evidence>
<keyword evidence="1" id="KW-0812">Transmembrane</keyword>
<name>A0A2P2P2L0_RHIMU</name>
<evidence type="ECO:0000256" key="1">
    <source>
        <dbReference type="SAM" id="Phobius"/>
    </source>
</evidence>
<keyword evidence="2" id="KW-0732">Signal</keyword>